<dbReference type="FunFam" id="2.60.40.10:FF:000283">
    <property type="entry name" value="Immunoglobulin kappa constant"/>
    <property type="match status" value="1"/>
</dbReference>
<name>A0A8C7K9K1_ONCKI</name>
<dbReference type="CDD" id="cd21819">
    <property type="entry name" value="IgC1_CH1_IgM"/>
    <property type="match status" value="1"/>
</dbReference>
<dbReference type="InterPro" id="IPR036179">
    <property type="entry name" value="Ig-like_dom_sf"/>
</dbReference>
<reference evidence="4" key="2">
    <citation type="submission" date="2025-09" db="UniProtKB">
        <authorList>
            <consortium name="Ensembl"/>
        </authorList>
    </citation>
    <scope>IDENTIFICATION</scope>
</reference>
<dbReference type="InterPro" id="IPR003597">
    <property type="entry name" value="Ig_C1-set"/>
</dbReference>
<feature type="domain" description="Ig-like" evidence="3">
    <location>
        <begin position="148"/>
        <end position="237"/>
    </location>
</feature>
<dbReference type="SMART" id="SM00407">
    <property type="entry name" value="IGc1"/>
    <property type="match status" value="3"/>
</dbReference>
<feature type="domain" description="Ig-like" evidence="3">
    <location>
        <begin position="359"/>
        <end position="441"/>
    </location>
</feature>
<accession>A0A8C7K9K1</accession>
<dbReference type="InterPro" id="IPR003006">
    <property type="entry name" value="Ig/MHC_CS"/>
</dbReference>
<dbReference type="PANTHER" id="PTHR23411">
    <property type="entry name" value="TAPASIN"/>
    <property type="match status" value="1"/>
</dbReference>
<dbReference type="CDD" id="cd16093">
    <property type="entry name" value="IgC1_CH2_Mu"/>
    <property type="match status" value="1"/>
</dbReference>
<keyword evidence="1" id="KW-1015">Disulfide bond</keyword>
<evidence type="ECO:0000259" key="3">
    <source>
        <dbReference type="PROSITE" id="PS50835"/>
    </source>
</evidence>
<keyword evidence="5" id="KW-1185">Reference proteome</keyword>
<evidence type="ECO:0000256" key="1">
    <source>
        <dbReference type="ARBA" id="ARBA00023157"/>
    </source>
</evidence>
<dbReference type="Ensembl" id="ENSOKIT00005106135.1">
    <property type="protein sequence ID" value="ENSOKIP00005099031.1"/>
    <property type="gene ID" value="ENSOKIG00005043572.1"/>
</dbReference>
<dbReference type="InterPro" id="IPR003599">
    <property type="entry name" value="Ig_sub"/>
</dbReference>
<dbReference type="CDD" id="cd05768">
    <property type="entry name" value="IgC1_CH3_IgAGD_CH4_IgAEM"/>
    <property type="match status" value="1"/>
</dbReference>
<protein>
    <recommendedName>
        <fullName evidence="3">Ig-like domain-containing protein</fullName>
    </recommendedName>
</protein>
<dbReference type="InterPro" id="IPR007110">
    <property type="entry name" value="Ig-like_dom"/>
</dbReference>
<feature type="domain" description="Ig-like" evidence="3">
    <location>
        <begin position="239"/>
        <end position="343"/>
    </location>
</feature>
<dbReference type="Pfam" id="PF07654">
    <property type="entry name" value="C1-set"/>
    <property type="match status" value="3"/>
</dbReference>
<keyword evidence="2" id="KW-0393">Immunoglobulin domain</keyword>
<organism evidence="4 5">
    <name type="scientific">Oncorhynchus kisutch</name>
    <name type="common">Coho salmon</name>
    <name type="synonym">Salmo kisutch</name>
    <dbReference type="NCBI Taxonomy" id="8019"/>
    <lineage>
        <taxon>Eukaryota</taxon>
        <taxon>Metazoa</taxon>
        <taxon>Chordata</taxon>
        <taxon>Craniata</taxon>
        <taxon>Vertebrata</taxon>
        <taxon>Euteleostomi</taxon>
        <taxon>Actinopterygii</taxon>
        <taxon>Neopterygii</taxon>
        <taxon>Teleostei</taxon>
        <taxon>Protacanthopterygii</taxon>
        <taxon>Salmoniformes</taxon>
        <taxon>Salmonidae</taxon>
        <taxon>Salmoninae</taxon>
        <taxon>Oncorhynchus</taxon>
    </lineage>
</organism>
<evidence type="ECO:0000256" key="2">
    <source>
        <dbReference type="ARBA" id="ARBA00023319"/>
    </source>
</evidence>
<evidence type="ECO:0000313" key="5">
    <source>
        <dbReference type="Proteomes" id="UP000694557"/>
    </source>
</evidence>
<dbReference type="FunFam" id="2.60.40.10:FF:002350">
    <property type="entry name" value="Immunoglobulin heavy variable 1-4"/>
    <property type="match status" value="1"/>
</dbReference>
<dbReference type="Proteomes" id="UP000694557">
    <property type="component" value="Unassembled WGS sequence"/>
</dbReference>
<dbReference type="InterPro" id="IPR013783">
    <property type="entry name" value="Ig-like_fold"/>
</dbReference>
<dbReference type="GeneTree" id="ENSGT00940000161491"/>
<dbReference type="SMART" id="SM00409">
    <property type="entry name" value="IG"/>
    <property type="match status" value="3"/>
</dbReference>
<dbReference type="PROSITE" id="PS00290">
    <property type="entry name" value="IG_MHC"/>
    <property type="match status" value="1"/>
</dbReference>
<dbReference type="AlphaFoldDB" id="A0A8C7K9K1"/>
<proteinExistence type="predicted"/>
<dbReference type="SUPFAM" id="SSF48726">
    <property type="entry name" value="Immunoglobulin"/>
    <property type="match status" value="5"/>
</dbReference>
<evidence type="ECO:0000313" key="4">
    <source>
        <dbReference type="Ensembl" id="ENSOKIP00005099031.1"/>
    </source>
</evidence>
<dbReference type="PROSITE" id="PS50835">
    <property type="entry name" value="IG_LIKE"/>
    <property type="match status" value="4"/>
</dbReference>
<dbReference type="Gene3D" id="2.60.40.10">
    <property type="entry name" value="Immunoglobulins"/>
    <property type="match status" value="6"/>
</dbReference>
<reference evidence="4" key="1">
    <citation type="submission" date="2025-08" db="UniProtKB">
        <authorList>
            <consortium name="Ensembl"/>
        </authorList>
    </citation>
    <scope>IDENTIFICATION</scope>
</reference>
<sequence>MLNSAGDQIKVYWSHIQFSCHTLICFTGPCACLHPPPGVAHLPHYPLCIYTCVFCLSVPVHLVCSSQVTFSGETVKLSSKISGFDMTDYNMTWIRQKPCKFLEAKSLRSEHSAVYYCAREAILHCDNAFDYWGKGTMVTVSSASSTAPTLFPLAQCGSGTGDMMTLGCIATGFTPASLTFKWNEEGGNSLTDFVQYPAVQTGGSYMGVSQLRVKRADWDSKKFECAVEHSAGSKKVSQPSLYVMTPSKEEMSENRTASFACFANDFSPRTHTIKWMRMEKGTEKEVVSDFKSSCESEKKSEKTLYSTTSYLRVNESEWKSEEVTFTCVFENKAGNVRRTVGYTSSDVHGNLVFIKIIEPSLEDMLMNKKAQLVCDVNEIVSGFMSVKWENDNGKTLTSRNGVTDKIAILDITYEDWSNGTVFYCAVDHLENLGSLIKKAYKRETGDPQRPSVFLLAPAEQTSDNTVTLTCYVKDFYPKDVLVAWLVDDELVERTSSSALYQFNTTSQIQSGRTYSVYSQLTFSNDLWKNKEVVYSCVVYHESMIKSTKIIMRTIDRTSNQPNLVNLSLNVPQSCKAQ</sequence>
<dbReference type="InterPro" id="IPR050380">
    <property type="entry name" value="Immune_Resp_Modulators"/>
</dbReference>
<feature type="domain" description="Ig-like" evidence="3">
    <location>
        <begin position="450"/>
        <end position="550"/>
    </location>
</feature>